<keyword evidence="3 7" id="KW-0812">Transmembrane</keyword>
<dbReference type="InterPro" id="IPR050539">
    <property type="entry name" value="ThrE_Dicarb/AminoAcid_Exp"/>
</dbReference>
<feature type="transmembrane region" description="Helical" evidence="7">
    <location>
        <begin position="178"/>
        <end position="200"/>
    </location>
</feature>
<keyword evidence="5 7" id="KW-0472">Membrane</keyword>
<accession>A0A917BJG3</accession>
<evidence type="ECO:0000256" key="5">
    <source>
        <dbReference type="ARBA" id="ARBA00023136"/>
    </source>
</evidence>
<comment type="similarity">
    <text evidence="6">Belongs to the ThrE exporter (TC 2.A.79) family.</text>
</comment>
<feature type="transmembrane region" description="Helical" evidence="7">
    <location>
        <begin position="306"/>
        <end position="324"/>
    </location>
</feature>
<feature type="transmembrane region" description="Helical" evidence="7">
    <location>
        <begin position="142"/>
        <end position="166"/>
    </location>
</feature>
<proteinExistence type="inferred from homology"/>
<dbReference type="InterPro" id="IPR010619">
    <property type="entry name" value="ThrE-like_N"/>
</dbReference>
<dbReference type="PANTHER" id="PTHR34390:SF2">
    <property type="entry name" value="SUCCINATE TRANSPORTER SUBUNIT YJJP-RELATED"/>
    <property type="match status" value="1"/>
</dbReference>
<reference evidence="10" key="2">
    <citation type="submission" date="2020-09" db="EMBL/GenBank/DDBJ databases">
        <authorList>
            <person name="Sun Q."/>
            <person name="Zhou Y."/>
        </authorList>
    </citation>
    <scope>NUCLEOTIDE SEQUENCE</scope>
    <source>
        <strain evidence="10">CGMCC 1.16067</strain>
    </source>
</reference>
<dbReference type="Pfam" id="PF06738">
    <property type="entry name" value="ThrE"/>
    <property type="match status" value="1"/>
</dbReference>
<feature type="domain" description="Threonine/serine exporter-like N-terminal" evidence="8">
    <location>
        <begin position="19"/>
        <end position="260"/>
    </location>
</feature>
<sequence>MSPQPTDRVPPEEVYATFDLALRIGEVLQSSGAGAGDVAAQMSNVALSCGLRGANADVTFTELAMSYQPRQAEPVLLQVRQVRYRETDYGDLTSVDHLVRDLAEGRIDREEAAQRLNRIVSTGRTRPRWATTAGSGLVGGGLAVLLGGSWLVILLALGTAVGIDVLQRRMARRRLPAFYRQVAGGLFATMVVVGVVALGVDLSPSRLVTSSIIVLLAGVNFLGAIQDALTGYPVTAGARILEALMSTAGVIAGVSGGFQVAGVLGVDLGPVRSEVLGLAPAPISILGGAITAGASAYAAYAPLRSVAPIAVIGGAAIAVYQLALDNALGAPWSAALAALLVGLVAFAVAARVRIPALVVVVTGIIPLLPGLSIYRGLIDLTTGGNGIFSMASAATISIALSSGAILGEYLAQPLRREAHRLENRLAGPRLVGPLSVRAVRRRRKPKQPTAE</sequence>
<evidence type="ECO:0000256" key="4">
    <source>
        <dbReference type="ARBA" id="ARBA00022989"/>
    </source>
</evidence>
<dbReference type="GO" id="GO:0005886">
    <property type="term" value="C:plasma membrane"/>
    <property type="evidence" value="ECO:0007669"/>
    <property type="project" value="UniProtKB-SubCell"/>
</dbReference>
<feature type="transmembrane region" description="Helical" evidence="7">
    <location>
        <begin position="356"/>
        <end position="374"/>
    </location>
</feature>
<evidence type="ECO:0000259" key="8">
    <source>
        <dbReference type="Pfam" id="PF06738"/>
    </source>
</evidence>
<evidence type="ECO:0000313" key="10">
    <source>
        <dbReference type="EMBL" id="GGF45521.1"/>
    </source>
</evidence>
<feature type="transmembrane region" description="Helical" evidence="7">
    <location>
        <begin position="278"/>
        <end position="299"/>
    </location>
</feature>
<organism evidence="10 11">
    <name type="scientific">Marmoricola endophyticus</name>
    <dbReference type="NCBI Taxonomy" id="2040280"/>
    <lineage>
        <taxon>Bacteria</taxon>
        <taxon>Bacillati</taxon>
        <taxon>Actinomycetota</taxon>
        <taxon>Actinomycetes</taxon>
        <taxon>Propionibacteriales</taxon>
        <taxon>Nocardioidaceae</taxon>
        <taxon>Marmoricola</taxon>
    </lineage>
</organism>
<protein>
    <recommendedName>
        <fullName evidence="12">Threonine/serine exporter family protein</fullName>
    </recommendedName>
</protein>
<evidence type="ECO:0008006" key="12">
    <source>
        <dbReference type="Google" id="ProtNLM"/>
    </source>
</evidence>
<dbReference type="Pfam" id="PF12821">
    <property type="entry name" value="ThrE_2"/>
    <property type="match status" value="1"/>
</dbReference>
<dbReference type="AlphaFoldDB" id="A0A917BJG3"/>
<dbReference type="InterPro" id="IPR024528">
    <property type="entry name" value="ThrE_2"/>
</dbReference>
<evidence type="ECO:0000256" key="2">
    <source>
        <dbReference type="ARBA" id="ARBA00022475"/>
    </source>
</evidence>
<dbReference type="Proteomes" id="UP000649179">
    <property type="component" value="Unassembled WGS sequence"/>
</dbReference>
<dbReference type="GO" id="GO:0015744">
    <property type="term" value="P:succinate transport"/>
    <property type="evidence" value="ECO:0007669"/>
    <property type="project" value="TreeGrafter"/>
</dbReference>
<gene>
    <name evidence="10" type="ORF">GCM10011519_19280</name>
</gene>
<keyword evidence="2" id="KW-1003">Cell membrane</keyword>
<feature type="transmembrane region" description="Helical" evidence="7">
    <location>
        <begin position="212"/>
        <end position="232"/>
    </location>
</feature>
<feature type="transmembrane region" description="Helical" evidence="7">
    <location>
        <begin position="244"/>
        <end position="266"/>
    </location>
</feature>
<feature type="domain" description="Threonine/Serine exporter ThrE" evidence="9">
    <location>
        <begin position="289"/>
        <end position="406"/>
    </location>
</feature>
<evidence type="ECO:0000256" key="3">
    <source>
        <dbReference type="ARBA" id="ARBA00022692"/>
    </source>
</evidence>
<comment type="caution">
    <text evidence="10">The sequence shown here is derived from an EMBL/GenBank/DDBJ whole genome shotgun (WGS) entry which is preliminary data.</text>
</comment>
<name>A0A917BJG3_9ACTN</name>
<dbReference type="RefSeq" id="WP_188779579.1">
    <property type="nucleotide sequence ID" value="NZ_BMKQ01000001.1"/>
</dbReference>
<feature type="transmembrane region" description="Helical" evidence="7">
    <location>
        <begin position="330"/>
        <end position="349"/>
    </location>
</feature>
<dbReference type="GO" id="GO:0022857">
    <property type="term" value="F:transmembrane transporter activity"/>
    <property type="evidence" value="ECO:0007669"/>
    <property type="project" value="InterPro"/>
</dbReference>
<evidence type="ECO:0000259" key="9">
    <source>
        <dbReference type="Pfam" id="PF12821"/>
    </source>
</evidence>
<dbReference type="EMBL" id="BMKQ01000001">
    <property type="protein sequence ID" value="GGF45521.1"/>
    <property type="molecule type" value="Genomic_DNA"/>
</dbReference>
<keyword evidence="11" id="KW-1185">Reference proteome</keyword>
<feature type="transmembrane region" description="Helical" evidence="7">
    <location>
        <begin position="386"/>
        <end position="411"/>
    </location>
</feature>
<evidence type="ECO:0000256" key="7">
    <source>
        <dbReference type="SAM" id="Phobius"/>
    </source>
</evidence>
<dbReference type="PANTHER" id="PTHR34390">
    <property type="entry name" value="UPF0442 PROTEIN YJJB-RELATED"/>
    <property type="match status" value="1"/>
</dbReference>
<evidence type="ECO:0000313" key="11">
    <source>
        <dbReference type="Proteomes" id="UP000649179"/>
    </source>
</evidence>
<reference evidence="10" key="1">
    <citation type="journal article" date="2014" name="Int. J. Syst. Evol. Microbiol.">
        <title>Complete genome sequence of Corynebacterium casei LMG S-19264T (=DSM 44701T), isolated from a smear-ripened cheese.</title>
        <authorList>
            <consortium name="US DOE Joint Genome Institute (JGI-PGF)"/>
            <person name="Walter F."/>
            <person name="Albersmeier A."/>
            <person name="Kalinowski J."/>
            <person name="Ruckert C."/>
        </authorList>
    </citation>
    <scope>NUCLEOTIDE SEQUENCE</scope>
    <source>
        <strain evidence="10">CGMCC 1.16067</strain>
    </source>
</reference>
<comment type="subcellular location">
    <subcellularLocation>
        <location evidence="1">Cell membrane</location>
        <topology evidence="1">Multi-pass membrane protein</topology>
    </subcellularLocation>
</comment>
<keyword evidence="4 7" id="KW-1133">Transmembrane helix</keyword>
<evidence type="ECO:0000256" key="1">
    <source>
        <dbReference type="ARBA" id="ARBA00004651"/>
    </source>
</evidence>
<evidence type="ECO:0000256" key="6">
    <source>
        <dbReference type="ARBA" id="ARBA00034125"/>
    </source>
</evidence>